<dbReference type="GO" id="GO:0005737">
    <property type="term" value="C:cytoplasm"/>
    <property type="evidence" value="ECO:0007669"/>
    <property type="project" value="UniProtKB-SubCell"/>
</dbReference>
<dbReference type="RefSeq" id="XP_013418840.1">
    <property type="nucleotide sequence ID" value="XM_013563386.1"/>
</dbReference>
<feature type="domain" description="MH2" evidence="9">
    <location>
        <begin position="187"/>
        <end position="353"/>
    </location>
</feature>
<evidence type="ECO:0000256" key="1">
    <source>
        <dbReference type="ARBA" id="ARBA00005545"/>
    </source>
</evidence>
<dbReference type="OMA" id="YNRSEYP"/>
<dbReference type="PANTHER" id="PTHR13703">
    <property type="entry name" value="SMAD"/>
    <property type="match status" value="1"/>
</dbReference>
<keyword evidence="3" id="KW-0862">Zinc</keyword>
<evidence type="ECO:0000256" key="3">
    <source>
        <dbReference type="ARBA" id="ARBA00022833"/>
    </source>
</evidence>
<dbReference type="GO" id="GO:0046872">
    <property type="term" value="F:metal ion binding"/>
    <property type="evidence" value="ECO:0007669"/>
    <property type="project" value="UniProtKB-KW"/>
</dbReference>
<dbReference type="GO" id="GO:0140416">
    <property type="term" value="F:transcription regulator inhibitor activity"/>
    <property type="evidence" value="ECO:0007669"/>
    <property type="project" value="TreeGrafter"/>
</dbReference>
<keyword evidence="2" id="KW-0479">Metal-binding</keyword>
<dbReference type="Pfam" id="PF03165">
    <property type="entry name" value="MH1"/>
    <property type="match status" value="1"/>
</dbReference>
<dbReference type="GO" id="GO:0009653">
    <property type="term" value="P:anatomical structure morphogenesis"/>
    <property type="evidence" value="ECO:0007669"/>
    <property type="project" value="TreeGrafter"/>
</dbReference>
<dbReference type="OrthoDB" id="5946219at2759"/>
<dbReference type="CDD" id="cd10489">
    <property type="entry name" value="MH1_SMAD_6_7"/>
    <property type="match status" value="1"/>
</dbReference>
<dbReference type="GO" id="GO:0030154">
    <property type="term" value="P:cell differentiation"/>
    <property type="evidence" value="ECO:0007669"/>
    <property type="project" value="TreeGrafter"/>
</dbReference>
<dbReference type="PROSITE" id="PS51076">
    <property type="entry name" value="MH2"/>
    <property type="match status" value="1"/>
</dbReference>
<evidence type="ECO:0000256" key="6">
    <source>
        <dbReference type="ARBA" id="ARBA00023242"/>
    </source>
</evidence>
<gene>
    <name evidence="11" type="primary">LOC106179662</name>
</gene>
<accession>A0A1S3K878</accession>
<dbReference type="PROSITE" id="PS51075">
    <property type="entry name" value="MH1"/>
    <property type="match status" value="1"/>
</dbReference>
<name>A0A1S3K878_LINAN</name>
<keyword evidence="5 7" id="KW-0804">Transcription</keyword>
<protein>
    <recommendedName>
        <fullName evidence="7">Mothers against decapentaplegic homolog</fullName>
        <shortName evidence="7">MAD homolog</shortName>
        <shortName evidence="7">Mothers against DPP homolog</shortName>
    </recommendedName>
    <alternativeName>
        <fullName evidence="7">SMAD family member</fullName>
    </alternativeName>
</protein>
<dbReference type="Proteomes" id="UP000085678">
    <property type="component" value="Unplaced"/>
</dbReference>
<dbReference type="InParanoid" id="A0A1S3K878"/>
<dbReference type="InterPro" id="IPR013019">
    <property type="entry name" value="MAD_homology_MH1"/>
</dbReference>
<evidence type="ECO:0000259" key="9">
    <source>
        <dbReference type="PROSITE" id="PS51076"/>
    </source>
</evidence>
<dbReference type="AlphaFoldDB" id="A0A1S3K878"/>
<evidence type="ECO:0000256" key="7">
    <source>
        <dbReference type="RuleBase" id="RU361195"/>
    </source>
</evidence>
<dbReference type="SMART" id="SM00523">
    <property type="entry name" value="DWA"/>
    <property type="match status" value="1"/>
</dbReference>
<dbReference type="InterPro" id="IPR003619">
    <property type="entry name" value="MAD_homology1_Dwarfin-type"/>
</dbReference>
<keyword evidence="4 7" id="KW-0805">Transcription regulation</keyword>
<dbReference type="SUPFAM" id="SSF56366">
    <property type="entry name" value="SMAD MH1 domain"/>
    <property type="match status" value="1"/>
</dbReference>
<keyword evidence="10" id="KW-1185">Reference proteome</keyword>
<dbReference type="GO" id="GO:0070411">
    <property type="term" value="F:I-SMAD binding"/>
    <property type="evidence" value="ECO:0007669"/>
    <property type="project" value="TreeGrafter"/>
</dbReference>
<dbReference type="Pfam" id="PF03166">
    <property type="entry name" value="MH2"/>
    <property type="match status" value="1"/>
</dbReference>
<dbReference type="InterPro" id="IPR001132">
    <property type="entry name" value="SMAD_dom_Dwarfin-type"/>
</dbReference>
<dbReference type="GO" id="GO:0006357">
    <property type="term" value="P:regulation of transcription by RNA polymerase II"/>
    <property type="evidence" value="ECO:0007669"/>
    <property type="project" value="TreeGrafter"/>
</dbReference>
<dbReference type="FunCoup" id="A0A1S3K878">
    <property type="interactions" value="259"/>
</dbReference>
<dbReference type="InterPro" id="IPR036578">
    <property type="entry name" value="SMAD_MH1_sf"/>
</dbReference>
<keyword evidence="6 7" id="KW-0539">Nucleus</keyword>
<dbReference type="KEGG" id="lak:106179662"/>
<dbReference type="FunFam" id="2.60.200.10:FF:000004">
    <property type="entry name" value="Mothers against decapentaplegic homolog"/>
    <property type="match status" value="1"/>
</dbReference>
<dbReference type="GO" id="GO:0071144">
    <property type="term" value="C:heteromeric SMAD protein complex"/>
    <property type="evidence" value="ECO:0007669"/>
    <property type="project" value="TreeGrafter"/>
</dbReference>
<feature type="domain" description="MH1" evidence="8">
    <location>
        <begin position="8"/>
        <end position="134"/>
    </location>
</feature>
<evidence type="ECO:0000256" key="5">
    <source>
        <dbReference type="ARBA" id="ARBA00023163"/>
    </source>
</evidence>
<dbReference type="STRING" id="7574.A0A1S3K878"/>
<reference evidence="11" key="1">
    <citation type="submission" date="2025-08" db="UniProtKB">
        <authorList>
            <consortium name="RefSeq"/>
        </authorList>
    </citation>
    <scope>IDENTIFICATION</scope>
    <source>
        <tissue evidence="11">Gonads</tissue>
    </source>
</reference>
<evidence type="ECO:0000256" key="4">
    <source>
        <dbReference type="ARBA" id="ARBA00023015"/>
    </source>
</evidence>
<evidence type="ECO:0000313" key="10">
    <source>
        <dbReference type="Proteomes" id="UP000085678"/>
    </source>
</evidence>
<dbReference type="InterPro" id="IPR013790">
    <property type="entry name" value="Dwarfin"/>
</dbReference>
<evidence type="ECO:0000256" key="2">
    <source>
        <dbReference type="ARBA" id="ARBA00022723"/>
    </source>
</evidence>
<dbReference type="InterPro" id="IPR017855">
    <property type="entry name" value="SMAD-like_dom_sf"/>
</dbReference>
<dbReference type="Gene3D" id="3.90.520.10">
    <property type="entry name" value="SMAD MH1 domain"/>
    <property type="match status" value="1"/>
</dbReference>
<keyword evidence="7" id="KW-0963">Cytoplasm</keyword>
<dbReference type="SMART" id="SM00524">
    <property type="entry name" value="DWB"/>
    <property type="match status" value="1"/>
</dbReference>
<dbReference type="PANTHER" id="PTHR13703:SF54">
    <property type="entry name" value="MOTHERS AGAINST DECAPENTAPLEGIC HOMOLOG"/>
    <property type="match status" value="1"/>
</dbReference>
<proteinExistence type="inferred from homology"/>
<comment type="subcellular location">
    <subcellularLocation>
        <location evidence="7">Cytoplasm</location>
    </subcellularLocation>
    <subcellularLocation>
        <location evidence="7">Nucleus</location>
    </subcellularLocation>
</comment>
<dbReference type="InterPro" id="IPR008984">
    <property type="entry name" value="SMAD_FHA_dom_sf"/>
</dbReference>
<evidence type="ECO:0000313" key="11">
    <source>
        <dbReference type="RefSeq" id="XP_013418840.1"/>
    </source>
</evidence>
<dbReference type="SUPFAM" id="SSF49879">
    <property type="entry name" value="SMAD/FHA domain"/>
    <property type="match status" value="1"/>
</dbReference>
<dbReference type="GO" id="GO:0060395">
    <property type="term" value="P:SMAD protein signal transduction"/>
    <property type="evidence" value="ECO:0007669"/>
    <property type="project" value="TreeGrafter"/>
</dbReference>
<dbReference type="GeneID" id="106179662"/>
<organism evidence="10 11">
    <name type="scientific">Lingula anatina</name>
    <name type="common">Brachiopod</name>
    <name type="synonym">Lingula unguis</name>
    <dbReference type="NCBI Taxonomy" id="7574"/>
    <lineage>
        <taxon>Eukaryota</taxon>
        <taxon>Metazoa</taxon>
        <taxon>Spiralia</taxon>
        <taxon>Lophotrochozoa</taxon>
        <taxon>Brachiopoda</taxon>
        <taxon>Linguliformea</taxon>
        <taxon>Lingulata</taxon>
        <taxon>Lingulida</taxon>
        <taxon>Linguloidea</taxon>
        <taxon>Lingulidae</taxon>
        <taxon>Lingula</taxon>
    </lineage>
</organism>
<dbReference type="Gene3D" id="2.60.200.10">
    <property type="match status" value="1"/>
</dbReference>
<sequence>MFRSKRTSLLKRLWKQRVTEHEASCPSQSSQDIDLKSVLNSMLKRLKEGQLEVLSQAVETKGADKTPCVLLPKEDIRSGRLTAPPHFLCCQVWRWPDLDPSQQLKKLPCCTAGDQTQVCCNPYHWSRLYAPDCPPPSYTEALQERVKPLEDPEASVVSTETGGTPSELRLTYITGDTLSSGGHGMHWCHIAYWELRQRVGRLFSVFKETVNIFQELPHGDGMCLGVLQRETPASDSVKRTRNKVGIGVTLSKEGDGVWLYNRSEYPVFVNSPTLDPPCVRTLMVHKVLPGYAVKMFDYDLSHLLEQTRRPTSDGPYNPNSIQISFAKGWGPSYSRQFITSCPCWIEVLLNVKR</sequence>
<comment type="similarity">
    <text evidence="1 7">Belongs to the dwarfin/SMAD family.</text>
</comment>
<evidence type="ECO:0000259" key="8">
    <source>
        <dbReference type="PROSITE" id="PS51075"/>
    </source>
</evidence>